<sequence length="1031" mass="115312">MSRSRGVSSDTRTTFITTDSLSADDEFDRESMCSSIPEEEHEESMRSCSYPTKGQNNNSQKAANSQGQDDEQYFNAWVRFMNHVRHTLTEFVVMVSTVAARNPKRTVCIVPLLAMTFIVVGLFTNFNMDIGADVIYTPYGSRVGSHQRWVEQESGFPKMHRNLRMILYSYQGGESVLSRKGVEGVISAIDAVRDIPGYDETCAESTYKNAQGIHTCEIRSVANFWNISIDTFRGKVPTDVDVRMQVSKKKFPDKSPVDIPGIMGNTNIRGTDIISAQAFFIDIALPSTAKDFESEALDAVLYLRERWEENRHLSLEVLAYSSLEDETLRSVMQDIPLVPGVFVIMSLFCCFIFSRRHKVQSRSLLGLGAVVSVLLSVASGYGIMFIIGVNFTSVAQILPFVMFGIGLDDAFIVMGSYLRTDPEKDVVDRIQETMRDIGLSIVLTTITTTMAFGLMALSKIPLMYWLSFYAMTTMLIVFFYTITFFVALLVLDENRIKENRMDCCVCITVDEVEDGDTMDTAESIMEEGSVAVTFKTVPKKKEIKADDETNNALIAFMAWYADILMKPAVKAIVLVGFVSFVAFCAYSTSLFSQAFNVTEMLPGDSYAKAYLAASNEYGQRGWVVPSAYFRDVDQSDEDIQAQMEDYVNSLVEIDSITSQPPLFWLRHFKEFLTYDERLGDLTFNEQIDIFLSHSPFRELYGPHIVRNSTGDIVASRCVLYMDNIDVNSVQSQLLALHQQRNASLTAPVNVGEAEFKFFAWEWNMFIWDFYDITAAELTSTTILGVISVCVVGFAFIPHWSAIFFLFPFISILYIDLMGFLQFTGNNLNAVSYFSLVMSIGLLVDFLMHVLLRYHECPGETREAKVKEALKSMGASILVGGLSTLLGVVPLGFSSSELMRTVFVAFMGMVALGISHGLVVLPVVLSLVGPITTVPHHVTSSTSKKSVPESQGKLQSQPSSKKLESEPSTKKLQTLPSTPILQTHQSLRELYAEPTPRQRGPKEVDVDDMMSWDGEIDFMSQGSMDDPNEVEC</sequence>
<dbReference type="InterPro" id="IPR053958">
    <property type="entry name" value="HMGCR/SNAP/NPC1-like_SSD"/>
</dbReference>
<feature type="region of interest" description="Disordered" evidence="2">
    <location>
        <begin position="1"/>
        <end position="66"/>
    </location>
</feature>
<dbReference type="PROSITE" id="PS50156">
    <property type="entry name" value="SSD"/>
    <property type="match status" value="1"/>
</dbReference>
<feature type="compositionally biased region" description="Polar residues" evidence="2">
    <location>
        <begin position="1"/>
        <end position="21"/>
    </location>
</feature>
<evidence type="ECO:0000256" key="1">
    <source>
        <dbReference type="ARBA" id="ARBA00005585"/>
    </source>
</evidence>
<name>A0A9N8HDC5_9STRA</name>
<keyword evidence="3" id="KW-0472">Membrane</keyword>
<feature type="transmembrane region" description="Helical" evidence="3">
    <location>
        <begin position="571"/>
        <end position="591"/>
    </location>
</feature>
<feature type="compositionally biased region" description="Low complexity" evidence="2">
    <location>
        <begin position="53"/>
        <end position="66"/>
    </location>
</feature>
<feature type="domain" description="SSD" evidence="4">
    <location>
        <begin position="334"/>
        <end position="491"/>
    </location>
</feature>
<reference evidence="5" key="1">
    <citation type="submission" date="2020-06" db="EMBL/GenBank/DDBJ databases">
        <authorList>
            <consortium name="Plant Systems Biology data submission"/>
        </authorList>
    </citation>
    <scope>NUCLEOTIDE SEQUENCE</scope>
    <source>
        <strain evidence="5">D6</strain>
    </source>
</reference>
<feature type="transmembrane region" description="Helical" evidence="3">
    <location>
        <begin position="777"/>
        <end position="796"/>
    </location>
</feature>
<dbReference type="InterPro" id="IPR051697">
    <property type="entry name" value="Patched_domain-protein"/>
</dbReference>
<keyword evidence="3" id="KW-1133">Transmembrane helix</keyword>
<protein>
    <submittedName>
        <fullName evidence="5">Pick C1-like protein 1</fullName>
    </submittedName>
</protein>
<feature type="compositionally biased region" description="Polar residues" evidence="2">
    <location>
        <begin position="943"/>
        <end position="959"/>
    </location>
</feature>
<feature type="transmembrane region" description="Helical" evidence="3">
    <location>
        <begin position="365"/>
        <end position="391"/>
    </location>
</feature>
<feature type="compositionally biased region" description="Acidic residues" evidence="2">
    <location>
        <begin position="1004"/>
        <end position="1015"/>
    </location>
</feature>
<keyword evidence="6" id="KW-1185">Reference proteome</keyword>
<dbReference type="Gene3D" id="1.20.1640.10">
    <property type="entry name" value="Multidrug efflux transporter AcrB transmembrane domain"/>
    <property type="match status" value="2"/>
</dbReference>
<evidence type="ECO:0000313" key="5">
    <source>
        <dbReference type="EMBL" id="CAB9510116.1"/>
    </source>
</evidence>
<feature type="transmembrane region" description="Helical" evidence="3">
    <location>
        <begin position="106"/>
        <end position="126"/>
    </location>
</feature>
<gene>
    <name evidence="5" type="ORF">SEMRO_421_G139440.1</name>
</gene>
<evidence type="ECO:0000256" key="3">
    <source>
        <dbReference type="SAM" id="Phobius"/>
    </source>
</evidence>
<comment type="caution">
    <text evidence="5">The sequence shown here is derived from an EMBL/GenBank/DDBJ whole genome shotgun (WGS) entry which is preliminary data.</text>
</comment>
<accession>A0A9N8HDC5</accession>
<evidence type="ECO:0000256" key="2">
    <source>
        <dbReference type="SAM" id="MobiDB-lite"/>
    </source>
</evidence>
<dbReference type="Proteomes" id="UP001153069">
    <property type="component" value="Unassembled WGS sequence"/>
</dbReference>
<dbReference type="PANTHER" id="PTHR10796:SF92">
    <property type="entry name" value="PATCHED-RELATED, ISOFORM A"/>
    <property type="match status" value="1"/>
</dbReference>
<feature type="transmembrane region" description="Helical" evidence="3">
    <location>
        <begin position="397"/>
        <end position="418"/>
    </location>
</feature>
<feature type="transmembrane region" description="Helical" evidence="3">
    <location>
        <begin position="872"/>
        <end position="892"/>
    </location>
</feature>
<dbReference type="SUPFAM" id="SSF82866">
    <property type="entry name" value="Multidrug efflux transporter AcrB transmembrane domain"/>
    <property type="match status" value="2"/>
</dbReference>
<feature type="transmembrane region" description="Helical" evidence="3">
    <location>
        <begin position="439"/>
        <end position="457"/>
    </location>
</feature>
<dbReference type="OrthoDB" id="190529at2759"/>
<feature type="transmembrane region" description="Helical" evidence="3">
    <location>
        <begin position="463"/>
        <end position="491"/>
    </location>
</feature>
<feature type="transmembrane region" description="Helical" evidence="3">
    <location>
        <begin position="904"/>
        <end position="927"/>
    </location>
</feature>
<feature type="transmembrane region" description="Helical" evidence="3">
    <location>
        <begin position="335"/>
        <end position="353"/>
    </location>
</feature>
<feature type="transmembrane region" description="Helical" evidence="3">
    <location>
        <begin position="803"/>
        <end position="823"/>
    </location>
</feature>
<dbReference type="InterPro" id="IPR000731">
    <property type="entry name" value="SSD"/>
</dbReference>
<dbReference type="PANTHER" id="PTHR10796">
    <property type="entry name" value="PATCHED-RELATED"/>
    <property type="match status" value="1"/>
</dbReference>
<proteinExistence type="inferred from homology"/>
<dbReference type="GO" id="GO:0016020">
    <property type="term" value="C:membrane"/>
    <property type="evidence" value="ECO:0007669"/>
    <property type="project" value="TreeGrafter"/>
</dbReference>
<evidence type="ECO:0000313" key="6">
    <source>
        <dbReference type="Proteomes" id="UP001153069"/>
    </source>
</evidence>
<feature type="region of interest" description="Disordered" evidence="2">
    <location>
        <begin position="936"/>
        <end position="1031"/>
    </location>
</feature>
<organism evidence="5 6">
    <name type="scientific">Seminavis robusta</name>
    <dbReference type="NCBI Taxonomy" id="568900"/>
    <lineage>
        <taxon>Eukaryota</taxon>
        <taxon>Sar</taxon>
        <taxon>Stramenopiles</taxon>
        <taxon>Ochrophyta</taxon>
        <taxon>Bacillariophyta</taxon>
        <taxon>Bacillariophyceae</taxon>
        <taxon>Bacillariophycidae</taxon>
        <taxon>Naviculales</taxon>
        <taxon>Naviculaceae</taxon>
        <taxon>Seminavis</taxon>
    </lineage>
</organism>
<dbReference type="EMBL" id="CAICTM010000420">
    <property type="protein sequence ID" value="CAB9510116.1"/>
    <property type="molecule type" value="Genomic_DNA"/>
</dbReference>
<comment type="similarity">
    <text evidence="1">Belongs to the patched family.</text>
</comment>
<evidence type="ECO:0000259" key="4">
    <source>
        <dbReference type="PROSITE" id="PS50156"/>
    </source>
</evidence>
<dbReference type="AlphaFoldDB" id="A0A9N8HDC5"/>
<feature type="transmembrane region" description="Helical" evidence="3">
    <location>
        <begin position="829"/>
        <end position="851"/>
    </location>
</feature>
<keyword evidence="3" id="KW-0812">Transmembrane</keyword>
<dbReference type="Pfam" id="PF12349">
    <property type="entry name" value="Sterol-sensing"/>
    <property type="match status" value="1"/>
</dbReference>
<feature type="compositionally biased region" description="Polar residues" evidence="2">
    <location>
        <begin position="969"/>
        <end position="984"/>
    </location>
</feature>